<evidence type="ECO:0000313" key="2">
    <source>
        <dbReference type="Proteomes" id="UP001140949"/>
    </source>
</evidence>
<reference evidence="1" key="2">
    <citation type="submission" date="2023-04" db="EMBL/GenBank/DDBJ databases">
        <authorList>
            <person name="Bruccoleri R.E."/>
            <person name="Oakeley E.J."/>
            <person name="Faust A.-M."/>
            <person name="Dessus-Babus S."/>
            <person name="Altorfer M."/>
            <person name="Burckhardt D."/>
            <person name="Oertli M."/>
            <person name="Naumann U."/>
            <person name="Petersen F."/>
            <person name="Wong J."/>
        </authorList>
    </citation>
    <scope>NUCLEOTIDE SEQUENCE</scope>
    <source>
        <strain evidence="1">GSM-AAB239-AS_SAM_17_03QT</strain>
        <tissue evidence="1">Leaf</tissue>
    </source>
</reference>
<reference evidence="1" key="1">
    <citation type="journal article" date="2023" name="GigaByte">
        <title>Genome assembly of the bearded iris, Iris pallida Lam.</title>
        <authorList>
            <person name="Bruccoleri R.E."/>
            <person name="Oakeley E.J."/>
            <person name="Faust A.M.E."/>
            <person name="Altorfer M."/>
            <person name="Dessus-Babus S."/>
            <person name="Burckhardt D."/>
            <person name="Oertli M."/>
            <person name="Naumann U."/>
            <person name="Petersen F."/>
            <person name="Wong J."/>
        </authorList>
    </citation>
    <scope>NUCLEOTIDE SEQUENCE</scope>
    <source>
        <strain evidence="1">GSM-AAB239-AS_SAM_17_03QT</strain>
    </source>
</reference>
<evidence type="ECO:0000313" key="1">
    <source>
        <dbReference type="EMBL" id="KAJ6796484.1"/>
    </source>
</evidence>
<comment type="caution">
    <text evidence="1">The sequence shown here is derived from an EMBL/GenBank/DDBJ whole genome shotgun (WGS) entry which is preliminary data.</text>
</comment>
<sequence length="43" mass="4604">MAVGFPVNPAYFPYINPLHLTISITISLPPNLCPNPQISANPA</sequence>
<dbReference type="Proteomes" id="UP001140949">
    <property type="component" value="Unassembled WGS sequence"/>
</dbReference>
<organism evidence="1 2">
    <name type="scientific">Iris pallida</name>
    <name type="common">Sweet iris</name>
    <dbReference type="NCBI Taxonomy" id="29817"/>
    <lineage>
        <taxon>Eukaryota</taxon>
        <taxon>Viridiplantae</taxon>
        <taxon>Streptophyta</taxon>
        <taxon>Embryophyta</taxon>
        <taxon>Tracheophyta</taxon>
        <taxon>Spermatophyta</taxon>
        <taxon>Magnoliopsida</taxon>
        <taxon>Liliopsida</taxon>
        <taxon>Asparagales</taxon>
        <taxon>Iridaceae</taxon>
        <taxon>Iridoideae</taxon>
        <taxon>Irideae</taxon>
        <taxon>Iris</taxon>
    </lineage>
</organism>
<dbReference type="AlphaFoldDB" id="A0AAX6DXI4"/>
<dbReference type="EMBL" id="JANAVB010041219">
    <property type="protein sequence ID" value="KAJ6796484.1"/>
    <property type="molecule type" value="Genomic_DNA"/>
</dbReference>
<name>A0AAX6DXI4_IRIPA</name>
<protein>
    <submittedName>
        <fullName evidence="1">Formin-like protein 16</fullName>
    </submittedName>
</protein>
<accession>A0AAX6DXI4</accession>
<gene>
    <name evidence="1" type="ORF">M6B38_218745</name>
</gene>
<proteinExistence type="predicted"/>
<keyword evidence="2" id="KW-1185">Reference proteome</keyword>